<proteinExistence type="inferred from homology"/>
<evidence type="ECO:0000256" key="1">
    <source>
        <dbReference type="ARBA" id="ARBA00009267"/>
    </source>
</evidence>
<dbReference type="Proteomes" id="UP000242864">
    <property type="component" value="Chromosome"/>
</dbReference>
<keyword evidence="5" id="KW-0503">Monooxygenase</keyword>
<dbReference type="InterPro" id="IPR050404">
    <property type="entry name" value="Heme-degrading_MO"/>
</dbReference>
<feature type="domain" description="ABM" evidence="4">
    <location>
        <begin position="44"/>
        <end position="132"/>
    </location>
</feature>
<dbReference type="RefSeq" id="WP_085237461.1">
    <property type="nucleotide sequence ID" value="NZ_CP020773.1"/>
</dbReference>
<keyword evidence="6" id="KW-1185">Reference proteome</keyword>
<evidence type="ECO:0000259" key="4">
    <source>
        <dbReference type="PROSITE" id="PS51725"/>
    </source>
</evidence>
<dbReference type="InterPro" id="IPR007138">
    <property type="entry name" value="ABM_dom"/>
</dbReference>
<dbReference type="EMBL" id="CP020773">
    <property type="protein sequence ID" value="ARJ50987.1"/>
    <property type="molecule type" value="Genomic_DNA"/>
</dbReference>
<organism evidence="5 6">
    <name type="scientific">Staphylococcus lutrae</name>
    <dbReference type="NCBI Taxonomy" id="155085"/>
    <lineage>
        <taxon>Bacteria</taxon>
        <taxon>Bacillati</taxon>
        <taxon>Bacillota</taxon>
        <taxon>Bacilli</taxon>
        <taxon>Bacillales</taxon>
        <taxon>Staphylococcaceae</taxon>
        <taxon>Staphylococcus</taxon>
    </lineage>
</organism>
<evidence type="ECO:0000256" key="2">
    <source>
        <dbReference type="ARBA" id="ARBA00018486"/>
    </source>
</evidence>
<dbReference type="InterPro" id="IPR011008">
    <property type="entry name" value="Dimeric_a/b-barrel"/>
</dbReference>
<dbReference type="GO" id="GO:0004497">
    <property type="term" value="F:monooxygenase activity"/>
    <property type="evidence" value="ECO:0007669"/>
    <property type="project" value="UniProtKB-KW"/>
</dbReference>
<evidence type="ECO:0000256" key="3">
    <source>
        <dbReference type="ARBA" id="ARBA00032861"/>
    </source>
</evidence>
<gene>
    <name evidence="5" type="ORF">B5P37_06470</name>
</gene>
<comment type="similarity">
    <text evidence="1">Belongs to the TRAP family.</text>
</comment>
<dbReference type="KEGG" id="slz:B5P37_06470"/>
<evidence type="ECO:0000313" key="5">
    <source>
        <dbReference type="EMBL" id="ARJ50987.1"/>
    </source>
</evidence>
<protein>
    <recommendedName>
        <fullName evidence="2">Signal transduction protein TRAP</fullName>
    </recommendedName>
    <alternativeName>
        <fullName evidence="3">Target of RNAIII-activating protein</fullName>
    </alternativeName>
</protein>
<dbReference type="SUPFAM" id="SSF54909">
    <property type="entry name" value="Dimeric alpha+beta barrel"/>
    <property type="match status" value="1"/>
</dbReference>
<dbReference type="AlphaFoldDB" id="A0AAC9WMH9"/>
<dbReference type="PROSITE" id="PS51725">
    <property type="entry name" value="ABM"/>
    <property type="match status" value="1"/>
</dbReference>
<evidence type="ECO:0000313" key="6">
    <source>
        <dbReference type="Proteomes" id="UP000242864"/>
    </source>
</evidence>
<keyword evidence="5" id="KW-0560">Oxidoreductase</keyword>
<reference evidence="5 6" key="1">
    <citation type="submission" date="2017-04" db="EMBL/GenBank/DDBJ databases">
        <authorList>
            <person name="Veseli I.A."/>
            <person name="Tang C."/>
            <person name="Pombert J.-F."/>
        </authorList>
    </citation>
    <scope>NUCLEOTIDE SEQUENCE [LARGE SCALE GENOMIC DNA]</scope>
    <source>
        <strain evidence="5 6">ATCC 700373</strain>
    </source>
</reference>
<accession>A0AAC9WMH9</accession>
<dbReference type="Gene3D" id="3.30.70.100">
    <property type="match status" value="1"/>
</dbReference>
<dbReference type="Pfam" id="PF03992">
    <property type="entry name" value="ABM"/>
    <property type="match status" value="1"/>
</dbReference>
<name>A0AAC9WMH9_9STAP</name>
<dbReference type="PANTHER" id="PTHR34474:SF2">
    <property type="entry name" value="SIGNAL TRANSDUCTION PROTEIN TRAP"/>
    <property type="match status" value="1"/>
</dbReference>
<dbReference type="PANTHER" id="PTHR34474">
    <property type="entry name" value="SIGNAL TRANSDUCTION PROTEIN TRAP"/>
    <property type="match status" value="1"/>
</dbReference>
<sequence>MLLAHKERLYQIEVNDATVTIYKNNDTKTYTTIETMGKLIPHHFCVLHYIKVDRAQSHHFETRFLGRTSYLNKTHGFIGLRALRPLNLENHYVIMTLWRSRRQFEVWQQSDNYLNIHDQCQETLNRDAINIRWSYQIKFDMA</sequence>